<dbReference type="Gene3D" id="3.40.50.720">
    <property type="entry name" value="NAD(P)-binding Rossmann-like Domain"/>
    <property type="match status" value="2"/>
</dbReference>
<evidence type="ECO:0000259" key="5">
    <source>
        <dbReference type="Pfam" id="PF02826"/>
    </source>
</evidence>
<dbReference type="GO" id="GO:0005829">
    <property type="term" value="C:cytosol"/>
    <property type="evidence" value="ECO:0007669"/>
    <property type="project" value="TreeGrafter"/>
</dbReference>
<dbReference type="PANTHER" id="PTHR10996:SF178">
    <property type="entry name" value="2-HYDROXYACID DEHYDROGENASE YGL185C-RELATED"/>
    <property type="match status" value="1"/>
</dbReference>
<keyword evidence="2" id="KW-0520">NAD</keyword>
<accession>F2ULE6</accession>
<evidence type="ECO:0000313" key="6">
    <source>
        <dbReference type="EMBL" id="EGD77946.1"/>
    </source>
</evidence>
<keyword evidence="1 3" id="KW-0560">Oxidoreductase</keyword>
<dbReference type="CDD" id="cd05301">
    <property type="entry name" value="GDH"/>
    <property type="match status" value="1"/>
</dbReference>
<evidence type="ECO:0000256" key="3">
    <source>
        <dbReference type="RuleBase" id="RU003719"/>
    </source>
</evidence>
<feature type="domain" description="D-isomer specific 2-hydroxyacid dehydrogenase NAD-binding" evidence="5">
    <location>
        <begin position="121"/>
        <end position="298"/>
    </location>
</feature>
<dbReference type="eggNOG" id="KOG0069">
    <property type="taxonomic scope" value="Eukaryota"/>
</dbReference>
<gene>
    <name evidence="6" type="ORF">PTSG_09580</name>
</gene>
<dbReference type="FunFam" id="3.40.50.720:FF:000462">
    <property type="entry name" value="Glyoxylate reductase (NADP+)"/>
    <property type="match status" value="1"/>
</dbReference>
<dbReference type="STRING" id="946362.F2ULE6"/>
<dbReference type="GO" id="GO:0016618">
    <property type="term" value="F:hydroxypyruvate reductase [NAD(P)H] activity"/>
    <property type="evidence" value="ECO:0007669"/>
    <property type="project" value="TreeGrafter"/>
</dbReference>
<dbReference type="InterPro" id="IPR036291">
    <property type="entry name" value="NAD(P)-bd_dom_sf"/>
</dbReference>
<dbReference type="RefSeq" id="XP_004990009.1">
    <property type="nucleotide sequence ID" value="XM_004989952.1"/>
</dbReference>
<dbReference type="OMA" id="HMGTETC"/>
<dbReference type="InParanoid" id="F2ULE6"/>
<dbReference type="SUPFAM" id="SSF52283">
    <property type="entry name" value="Formate/glycerate dehydrogenase catalytic domain-like"/>
    <property type="match status" value="1"/>
</dbReference>
<dbReference type="Pfam" id="PF02826">
    <property type="entry name" value="2-Hacid_dh_C"/>
    <property type="match status" value="1"/>
</dbReference>
<dbReference type="InterPro" id="IPR006139">
    <property type="entry name" value="D-isomer_2_OHA_DH_cat_dom"/>
</dbReference>
<feature type="domain" description="D-isomer specific 2-hydroxyacid dehydrogenase catalytic" evidence="4">
    <location>
        <begin position="24"/>
        <end position="326"/>
    </location>
</feature>
<dbReference type="GeneID" id="16070561"/>
<dbReference type="FunCoup" id="F2ULE6">
    <property type="interactions" value="589"/>
</dbReference>
<dbReference type="Proteomes" id="UP000007799">
    <property type="component" value="Unassembled WGS sequence"/>
</dbReference>
<dbReference type="PROSITE" id="PS00065">
    <property type="entry name" value="D_2_HYDROXYACID_DH_1"/>
    <property type="match status" value="1"/>
</dbReference>
<dbReference type="SUPFAM" id="SSF51735">
    <property type="entry name" value="NAD(P)-binding Rossmann-fold domains"/>
    <property type="match status" value="1"/>
</dbReference>
<dbReference type="GO" id="GO:0030267">
    <property type="term" value="F:glyoxylate reductase (NADPH) activity"/>
    <property type="evidence" value="ECO:0007669"/>
    <property type="project" value="TreeGrafter"/>
</dbReference>
<evidence type="ECO:0000313" key="7">
    <source>
        <dbReference type="Proteomes" id="UP000007799"/>
    </source>
</evidence>
<evidence type="ECO:0000256" key="1">
    <source>
        <dbReference type="ARBA" id="ARBA00023002"/>
    </source>
</evidence>
<name>F2ULE6_SALR5</name>
<protein>
    <submittedName>
        <fullName evidence="6">D-isomer specific 2-hydroxyacid dehydrogenase</fullName>
    </submittedName>
</protein>
<keyword evidence="7" id="KW-1185">Reference proteome</keyword>
<dbReference type="GO" id="GO:0051287">
    <property type="term" value="F:NAD binding"/>
    <property type="evidence" value="ECO:0007669"/>
    <property type="project" value="InterPro"/>
</dbReference>
<evidence type="ECO:0000259" key="4">
    <source>
        <dbReference type="Pfam" id="PF00389"/>
    </source>
</evidence>
<sequence>MPLPSSSCRVAVLVGPERGFDVDSIDPTIRQQLEQHVQLVDYETAKASAETEPVDVIATFAHVLVGKELVTALSPSRALKAVVNYGVGVDHINLDEMRELGIPVCNTPGVLSGATADMAWALLMACARNIVQCDAYCRSDAYTVYRNMIFLGRDVHHKTIGIVGLGRIGTEIARRAKGFHMRILYHNRSPNKDAEDKLGATLVSLDDLLKESDYVVLVCPCTPETTGLISTPQLKLMKSTAFLVNIARGPVVDTDALVAALQSKEIAGAGLDVTDPEPLPLGHPLRTLDNVVLAPHRGSATAEARAAMAQLVIDNVLAAARGTPLLTRCA</sequence>
<dbReference type="PANTHER" id="PTHR10996">
    <property type="entry name" value="2-HYDROXYACID DEHYDROGENASE-RELATED"/>
    <property type="match status" value="1"/>
</dbReference>
<dbReference type="InterPro" id="IPR029752">
    <property type="entry name" value="D-isomer_DH_CS1"/>
</dbReference>
<reference evidence="6" key="1">
    <citation type="submission" date="2009-08" db="EMBL/GenBank/DDBJ databases">
        <title>Annotation of Salpingoeca rosetta.</title>
        <authorList>
            <consortium name="The Broad Institute Genome Sequencing Platform"/>
            <person name="Russ C."/>
            <person name="Cuomo C."/>
            <person name="Burger G."/>
            <person name="Gray M.W."/>
            <person name="Holland P.W.H."/>
            <person name="King N."/>
            <person name="Lang F.B.F."/>
            <person name="Roger A.J."/>
            <person name="Ruiz-Trillo I."/>
            <person name="Young S.K."/>
            <person name="Zeng Q."/>
            <person name="Gargeya S."/>
            <person name="Alvarado L."/>
            <person name="Berlin A."/>
            <person name="Chapman S.B."/>
            <person name="Chen Z."/>
            <person name="Freedman E."/>
            <person name="Gellesch M."/>
            <person name="Goldberg J."/>
            <person name="Griggs A."/>
            <person name="Gujja S."/>
            <person name="Heilman E."/>
            <person name="Heiman D."/>
            <person name="Howarth C."/>
            <person name="Mehta T."/>
            <person name="Neiman D."/>
            <person name="Pearson M."/>
            <person name="Roberts A."/>
            <person name="Saif S."/>
            <person name="Shea T."/>
            <person name="Shenoy N."/>
            <person name="Sisk P."/>
            <person name="Stolte C."/>
            <person name="Sykes S."/>
            <person name="White J."/>
            <person name="Yandava C."/>
            <person name="Haas B."/>
            <person name="Nusbaum C."/>
            <person name="Birren B."/>
        </authorList>
    </citation>
    <scope>NUCLEOTIDE SEQUENCE [LARGE SCALE GENOMIC DNA]</scope>
    <source>
        <strain evidence="6">ATCC 50818</strain>
    </source>
</reference>
<dbReference type="Pfam" id="PF00389">
    <property type="entry name" value="2-Hacid_dh"/>
    <property type="match status" value="1"/>
</dbReference>
<evidence type="ECO:0000256" key="2">
    <source>
        <dbReference type="ARBA" id="ARBA00023027"/>
    </source>
</evidence>
<dbReference type="AlphaFoldDB" id="F2ULE6"/>
<dbReference type="InterPro" id="IPR029753">
    <property type="entry name" value="D-isomer_DH_CS"/>
</dbReference>
<dbReference type="InterPro" id="IPR006140">
    <property type="entry name" value="D-isomer_DH_NAD-bd"/>
</dbReference>
<proteinExistence type="inferred from homology"/>
<organism evidence="7">
    <name type="scientific">Salpingoeca rosetta (strain ATCC 50818 / BSB-021)</name>
    <dbReference type="NCBI Taxonomy" id="946362"/>
    <lineage>
        <taxon>Eukaryota</taxon>
        <taxon>Choanoflagellata</taxon>
        <taxon>Craspedida</taxon>
        <taxon>Salpingoecidae</taxon>
        <taxon>Salpingoeca</taxon>
    </lineage>
</organism>
<dbReference type="OrthoDB" id="298012at2759"/>
<dbReference type="PROSITE" id="PS00671">
    <property type="entry name" value="D_2_HYDROXYACID_DH_3"/>
    <property type="match status" value="1"/>
</dbReference>
<dbReference type="EMBL" id="GL832980">
    <property type="protein sequence ID" value="EGD77946.1"/>
    <property type="molecule type" value="Genomic_DNA"/>
</dbReference>
<dbReference type="InterPro" id="IPR050223">
    <property type="entry name" value="D-isomer_2-hydroxyacid_DH"/>
</dbReference>
<comment type="similarity">
    <text evidence="3">Belongs to the D-isomer specific 2-hydroxyacid dehydrogenase family.</text>
</comment>